<evidence type="ECO:0000313" key="25">
    <source>
        <dbReference type="EMBL" id="BBH22772.1"/>
    </source>
</evidence>
<dbReference type="PROSITE" id="PS50894">
    <property type="entry name" value="HPT"/>
    <property type="match status" value="1"/>
</dbReference>
<dbReference type="PANTHER" id="PTHR45339">
    <property type="entry name" value="HYBRID SIGNAL TRANSDUCTION HISTIDINE KINASE J"/>
    <property type="match status" value="1"/>
</dbReference>
<dbReference type="SMART" id="SM00388">
    <property type="entry name" value="HisKA"/>
    <property type="match status" value="1"/>
</dbReference>
<dbReference type="InterPro" id="IPR003594">
    <property type="entry name" value="HATPase_dom"/>
</dbReference>
<proteinExistence type="inferred from homology"/>
<keyword evidence="11" id="KW-0067">ATP-binding</keyword>
<feature type="domain" description="PAC" evidence="22">
    <location>
        <begin position="446"/>
        <end position="498"/>
    </location>
</feature>
<dbReference type="GO" id="GO:0005524">
    <property type="term" value="F:ATP binding"/>
    <property type="evidence" value="ECO:0007669"/>
    <property type="project" value="UniProtKB-KW"/>
</dbReference>
<dbReference type="Gene3D" id="3.30.565.10">
    <property type="entry name" value="Histidine kinase-like ATPase, C-terminal domain"/>
    <property type="match status" value="1"/>
</dbReference>
<dbReference type="Pfam" id="PF00512">
    <property type="entry name" value="HisKA"/>
    <property type="match status" value="1"/>
</dbReference>
<dbReference type="EC" id="2.7.13.3" evidence="4"/>
<dbReference type="SUPFAM" id="SSF55785">
    <property type="entry name" value="PYP-like sensor domain (PAS domain)"/>
    <property type="match status" value="2"/>
</dbReference>
<accession>A0A3G9IWU5</accession>
<dbReference type="PROSITE" id="PS50112">
    <property type="entry name" value="PAS"/>
    <property type="match status" value="1"/>
</dbReference>
<dbReference type="SUPFAM" id="SSF47226">
    <property type="entry name" value="Histidine-containing phosphotransfer domain, HPT domain"/>
    <property type="match status" value="1"/>
</dbReference>
<dbReference type="CDD" id="cd16922">
    <property type="entry name" value="HATPase_EvgS-ArcB-TorS-like"/>
    <property type="match status" value="1"/>
</dbReference>
<evidence type="ECO:0000256" key="3">
    <source>
        <dbReference type="ARBA" id="ARBA00006402"/>
    </source>
</evidence>
<sequence>MLGDKRLRTISLRTKVLLLVVLITSVPLCLVGHGNYTAARQTIIDALIDKSYTKVQDSADHLSAWVAARRSAIEIMSRTDKVRLKSAQERWSYFSKETTRTDSDFTTIGFVDPDGIARLSDGSIIDIHREPSFSTVMSGQTFVSDPFIRRSTHIFIIDVPVFDEYDQVVGAIEAAILTERLYRDFLNFQVESADSSFLYTDNGLIVARPNENNAQQQRYLTAGELPDSITAGMLTENKGYSKMKEAAGESFVFHAKVEGTSWHIALKVPVREMERPLIPILWRTILTIIAAELIIILLFFLYSSYLVKRIKQILVVTEAASAGNFNTGTLMIEHKGHDELAKLSHSVNEMSIRLGDTFSRMDAIINQNQFAYIVLDAEYRVIYFSQSAERMLGYSAEEVLHRASGTLFIDPEDLRKEAELLSQRLGYYVPPDDSVFKALRVENFSYEREWNFQRKDGSRIPVFFSSNGIRDAEGRFIGVTGMARDNTMQKQAEKARYQQLEVMGAAKDLIASFNEWGQLLYLNPAGRALLGIPEGSKDHDAGEYAGMLLPRQTIDELLEGIEDAKELGYQESEAGLRTMQGELVTVSKILVVHRDDQTGEMFYSCIARDITEQKIAQAELELAKREAEEANMAKSSFLARMSHEIRTPLAGIIGLSGLMQKTELTEVQQDYLNKTRASSEALLLIINDILDFAKAEAGKIRLNEVSFDPIEMIHRLTDLLTVFVGGKQQFEFIIETPSDLPELLIGDSLRIEQVLLNLCINAIKFTEHGHVKLTLKLLENQFSGQARIAFIVEDTGRGISTVQLDKLFKPFVQVDAAANRKFGGTGLGLVIVKSLVEMMGGYIEVSSQEKVGSKFTFTLELAVEAPARLNRFLIARNLEMAVWVLEDSPLLGDCLCTELEDMGLSTIRLHSWKSTKERLTRAGIGGRPDVLLLDFEMADMFGEETWLDLHHQAKQANVQTIALTTTYGREELLKLSTADRPDAILVKPVSRLSLYQALIAIMDRAGDHTSSVRETTSAVQLPRSIKGTILLAEDNKINQLVAMEHLREWGFTVEVVESGLQVLDKLNERNWDLILMDIHMPEMDGDEATRIIRTDSKYDRMPIIALTANIISEDHERYIRLGMNDVLTKPIEPELMLEVISKWLRKGGDHRIKSSKDKEAAREAYEPIKSHENDLYLMVPGMDAAAALERVNGKRDILNHMIKLFVREYADFDKRLQHALAGSDYSQAKRLTHTLKGVAGNLSASELALAAEQLEVQLRMPIENYDDDAIRTAANRIQLVLAPMIHTFLTEETSFDSDS</sequence>
<dbReference type="InterPro" id="IPR003660">
    <property type="entry name" value="HAMP_dom"/>
</dbReference>
<evidence type="ECO:0000256" key="6">
    <source>
        <dbReference type="ARBA" id="ARBA00022553"/>
    </source>
</evidence>
<dbReference type="Gene3D" id="3.30.450.20">
    <property type="entry name" value="PAS domain"/>
    <property type="match status" value="4"/>
</dbReference>
<evidence type="ECO:0000259" key="20">
    <source>
        <dbReference type="PROSITE" id="PS50110"/>
    </source>
</evidence>
<organism evidence="25 26">
    <name type="scientific">Paenibacillus baekrokdamisoli</name>
    <dbReference type="NCBI Taxonomy" id="1712516"/>
    <lineage>
        <taxon>Bacteria</taxon>
        <taxon>Bacillati</taxon>
        <taxon>Bacillota</taxon>
        <taxon>Bacilli</taxon>
        <taxon>Bacillales</taxon>
        <taxon>Paenibacillaceae</taxon>
        <taxon>Paenibacillus</taxon>
    </lineage>
</organism>
<dbReference type="CDD" id="cd00082">
    <property type="entry name" value="HisKA"/>
    <property type="match status" value="1"/>
</dbReference>
<keyword evidence="12 18" id="KW-1133">Transmembrane helix</keyword>
<evidence type="ECO:0000256" key="12">
    <source>
        <dbReference type="ARBA" id="ARBA00022989"/>
    </source>
</evidence>
<evidence type="ECO:0000259" key="22">
    <source>
        <dbReference type="PROSITE" id="PS50113"/>
    </source>
</evidence>
<feature type="domain" description="HPt" evidence="24">
    <location>
        <begin position="1194"/>
        <end position="1288"/>
    </location>
</feature>
<dbReference type="InterPro" id="IPR001789">
    <property type="entry name" value="Sig_transdc_resp-reg_receiver"/>
</dbReference>
<dbReference type="SUPFAM" id="SSF52172">
    <property type="entry name" value="CheY-like"/>
    <property type="match status" value="2"/>
</dbReference>
<dbReference type="GO" id="GO:0005886">
    <property type="term" value="C:plasma membrane"/>
    <property type="evidence" value="ECO:0007669"/>
    <property type="project" value="UniProtKB-SubCell"/>
</dbReference>
<dbReference type="CDD" id="cd00130">
    <property type="entry name" value="PAS"/>
    <property type="match status" value="1"/>
</dbReference>
<evidence type="ECO:0000259" key="23">
    <source>
        <dbReference type="PROSITE" id="PS50885"/>
    </source>
</evidence>
<dbReference type="Pfam" id="PF00672">
    <property type="entry name" value="HAMP"/>
    <property type="match status" value="1"/>
</dbReference>
<dbReference type="PROSITE" id="PS50110">
    <property type="entry name" value="RESPONSE_REGULATORY"/>
    <property type="match status" value="2"/>
</dbReference>
<dbReference type="SUPFAM" id="SSF55874">
    <property type="entry name" value="ATPase domain of HSP90 chaperone/DNA topoisomerase II/histidine kinase"/>
    <property type="match status" value="1"/>
</dbReference>
<dbReference type="InterPro" id="IPR008207">
    <property type="entry name" value="Sig_transdc_His_kin_Hpt_dom"/>
</dbReference>
<feature type="domain" description="HAMP" evidence="23">
    <location>
        <begin position="304"/>
        <end position="359"/>
    </location>
</feature>
<evidence type="ECO:0000256" key="13">
    <source>
        <dbReference type="ARBA" id="ARBA00023012"/>
    </source>
</evidence>
<dbReference type="CDD" id="cd17546">
    <property type="entry name" value="REC_hyHK_CKI1_RcsC-like"/>
    <property type="match status" value="1"/>
</dbReference>
<dbReference type="Pfam" id="PF00072">
    <property type="entry name" value="Response_reg"/>
    <property type="match status" value="1"/>
</dbReference>
<comment type="similarity">
    <text evidence="3">In the N-terminal section; belongs to the phytochrome family.</text>
</comment>
<dbReference type="Pfam" id="PF01627">
    <property type="entry name" value="Hpt"/>
    <property type="match status" value="1"/>
</dbReference>
<dbReference type="CDD" id="cd18773">
    <property type="entry name" value="PDC1_HK_sensor"/>
    <property type="match status" value="1"/>
</dbReference>
<dbReference type="SMART" id="SM00086">
    <property type="entry name" value="PAC"/>
    <property type="match status" value="2"/>
</dbReference>
<feature type="domain" description="Response regulatory" evidence="20">
    <location>
        <begin position="1028"/>
        <end position="1144"/>
    </location>
</feature>
<dbReference type="EMBL" id="AP019308">
    <property type="protein sequence ID" value="BBH22772.1"/>
    <property type="molecule type" value="Genomic_DNA"/>
</dbReference>
<keyword evidence="6 17" id="KW-0597">Phosphoprotein</keyword>
<feature type="modified residue" description="4-aspartylphosphate" evidence="17">
    <location>
        <position position="934"/>
    </location>
</feature>
<feature type="modified residue" description="4-aspartylphosphate" evidence="17">
    <location>
        <position position="1077"/>
    </location>
</feature>
<evidence type="ECO:0000259" key="19">
    <source>
        <dbReference type="PROSITE" id="PS50109"/>
    </source>
</evidence>
<dbReference type="SMART" id="SM00091">
    <property type="entry name" value="PAS"/>
    <property type="match status" value="2"/>
</dbReference>
<keyword evidence="7" id="KW-0808">Transferase</keyword>
<keyword evidence="14 18" id="KW-0472">Membrane</keyword>
<evidence type="ECO:0000256" key="17">
    <source>
        <dbReference type="PROSITE-ProRule" id="PRU00169"/>
    </source>
</evidence>
<dbReference type="InterPro" id="IPR035965">
    <property type="entry name" value="PAS-like_dom_sf"/>
</dbReference>
<dbReference type="InterPro" id="IPR005467">
    <property type="entry name" value="His_kinase_dom"/>
</dbReference>
<evidence type="ECO:0000259" key="21">
    <source>
        <dbReference type="PROSITE" id="PS50112"/>
    </source>
</evidence>
<dbReference type="PROSITE" id="PS50113">
    <property type="entry name" value="PAC"/>
    <property type="match status" value="2"/>
</dbReference>
<dbReference type="PROSITE" id="PS50109">
    <property type="entry name" value="HIS_KIN"/>
    <property type="match status" value="1"/>
</dbReference>
<dbReference type="SMART" id="SM00448">
    <property type="entry name" value="REC"/>
    <property type="match status" value="2"/>
</dbReference>
<dbReference type="NCBIfam" id="TIGR00229">
    <property type="entry name" value="sensory_box"/>
    <property type="match status" value="2"/>
</dbReference>
<evidence type="ECO:0000256" key="4">
    <source>
        <dbReference type="ARBA" id="ARBA00012438"/>
    </source>
</evidence>
<evidence type="ECO:0000256" key="16">
    <source>
        <dbReference type="PROSITE-ProRule" id="PRU00110"/>
    </source>
</evidence>
<dbReference type="PANTHER" id="PTHR45339:SF1">
    <property type="entry name" value="HYBRID SIGNAL TRANSDUCTION HISTIDINE KINASE J"/>
    <property type="match status" value="1"/>
</dbReference>
<dbReference type="OrthoDB" id="9809348at2"/>
<dbReference type="InterPro" id="IPR000014">
    <property type="entry name" value="PAS"/>
</dbReference>
<protein>
    <recommendedName>
        <fullName evidence="15">Circadian input-output histidine kinase CikA</fullName>
        <ecNumber evidence="4">2.7.13.3</ecNumber>
    </recommendedName>
</protein>
<dbReference type="InterPro" id="IPR036097">
    <property type="entry name" value="HisK_dim/P_sf"/>
</dbReference>
<dbReference type="PRINTS" id="PR00344">
    <property type="entry name" value="BCTRLSENSOR"/>
</dbReference>
<dbReference type="SMART" id="SM00387">
    <property type="entry name" value="HATPase_c"/>
    <property type="match status" value="1"/>
</dbReference>
<keyword evidence="9" id="KW-0547">Nucleotide-binding</keyword>
<dbReference type="GO" id="GO:0000155">
    <property type="term" value="F:phosphorelay sensor kinase activity"/>
    <property type="evidence" value="ECO:0007669"/>
    <property type="project" value="InterPro"/>
</dbReference>
<evidence type="ECO:0000256" key="15">
    <source>
        <dbReference type="ARBA" id="ARBA00074306"/>
    </source>
</evidence>
<evidence type="ECO:0000256" key="11">
    <source>
        <dbReference type="ARBA" id="ARBA00022840"/>
    </source>
</evidence>
<dbReference type="KEGG" id="pbk:Back11_41170"/>
<dbReference type="InterPro" id="IPR036641">
    <property type="entry name" value="HPT_dom_sf"/>
</dbReference>
<evidence type="ECO:0000256" key="14">
    <source>
        <dbReference type="ARBA" id="ARBA00023136"/>
    </source>
</evidence>
<evidence type="ECO:0000259" key="24">
    <source>
        <dbReference type="PROSITE" id="PS50894"/>
    </source>
</evidence>
<dbReference type="InterPro" id="IPR000700">
    <property type="entry name" value="PAS-assoc_C"/>
</dbReference>
<evidence type="ECO:0000256" key="7">
    <source>
        <dbReference type="ARBA" id="ARBA00022679"/>
    </source>
</evidence>
<dbReference type="InterPro" id="IPR011006">
    <property type="entry name" value="CheY-like_superfamily"/>
</dbReference>
<dbReference type="Proteomes" id="UP000275368">
    <property type="component" value="Chromosome"/>
</dbReference>
<feature type="transmembrane region" description="Helical" evidence="18">
    <location>
        <begin position="280"/>
        <end position="302"/>
    </location>
</feature>
<evidence type="ECO:0000256" key="10">
    <source>
        <dbReference type="ARBA" id="ARBA00022777"/>
    </source>
</evidence>
<dbReference type="Pfam" id="PF02518">
    <property type="entry name" value="HATPase_c"/>
    <property type="match status" value="1"/>
</dbReference>
<dbReference type="InterPro" id="IPR036890">
    <property type="entry name" value="HATPase_C_sf"/>
</dbReference>
<evidence type="ECO:0000256" key="8">
    <source>
        <dbReference type="ARBA" id="ARBA00022692"/>
    </source>
</evidence>
<keyword evidence="8 18" id="KW-0812">Transmembrane</keyword>
<comment type="catalytic activity">
    <reaction evidence="1">
        <text>ATP + protein L-histidine = ADP + protein N-phospho-L-histidine.</text>
        <dbReference type="EC" id="2.7.13.3"/>
    </reaction>
</comment>
<comment type="subcellular location">
    <subcellularLocation>
        <location evidence="2">Cell membrane</location>
        <topology evidence="2">Multi-pass membrane protein</topology>
    </subcellularLocation>
</comment>
<dbReference type="Gene3D" id="1.10.287.130">
    <property type="match status" value="1"/>
</dbReference>
<evidence type="ECO:0000256" key="2">
    <source>
        <dbReference type="ARBA" id="ARBA00004651"/>
    </source>
</evidence>
<dbReference type="FunFam" id="3.30.565.10:FF:000010">
    <property type="entry name" value="Sensor histidine kinase RcsC"/>
    <property type="match status" value="1"/>
</dbReference>
<dbReference type="InterPro" id="IPR003661">
    <property type="entry name" value="HisK_dim/P_dom"/>
</dbReference>
<dbReference type="Gene3D" id="3.40.50.2300">
    <property type="match status" value="2"/>
</dbReference>
<evidence type="ECO:0000256" key="1">
    <source>
        <dbReference type="ARBA" id="ARBA00000085"/>
    </source>
</evidence>
<dbReference type="PROSITE" id="PS50885">
    <property type="entry name" value="HAMP"/>
    <property type="match status" value="1"/>
</dbReference>
<evidence type="ECO:0000256" key="18">
    <source>
        <dbReference type="SAM" id="Phobius"/>
    </source>
</evidence>
<gene>
    <name evidence="25" type="ORF">Back11_41170</name>
</gene>
<dbReference type="InterPro" id="IPR004358">
    <property type="entry name" value="Sig_transdc_His_kin-like_C"/>
</dbReference>
<keyword evidence="10" id="KW-0418">Kinase</keyword>
<evidence type="ECO:0000256" key="5">
    <source>
        <dbReference type="ARBA" id="ARBA00022475"/>
    </source>
</evidence>
<keyword evidence="13" id="KW-0902">Two-component regulatory system</keyword>
<feature type="domain" description="PAS" evidence="21">
    <location>
        <begin position="357"/>
        <end position="425"/>
    </location>
</feature>
<evidence type="ECO:0000256" key="9">
    <source>
        <dbReference type="ARBA" id="ARBA00022741"/>
    </source>
</evidence>
<dbReference type="SUPFAM" id="SSF47384">
    <property type="entry name" value="Homodimeric domain of signal transducing histidine kinase"/>
    <property type="match status" value="1"/>
</dbReference>
<evidence type="ECO:0000313" key="26">
    <source>
        <dbReference type="Proteomes" id="UP000275368"/>
    </source>
</evidence>
<dbReference type="Gene3D" id="1.20.120.160">
    <property type="entry name" value="HPT domain"/>
    <property type="match status" value="1"/>
</dbReference>
<feature type="domain" description="Response regulatory" evidence="20">
    <location>
        <begin position="881"/>
        <end position="1002"/>
    </location>
</feature>
<dbReference type="InterPro" id="IPR001610">
    <property type="entry name" value="PAC"/>
</dbReference>
<keyword evidence="5" id="KW-1003">Cell membrane</keyword>
<dbReference type="Gene3D" id="6.10.340.10">
    <property type="match status" value="1"/>
</dbReference>
<reference evidence="25 26" key="1">
    <citation type="submission" date="2018-11" db="EMBL/GenBank/DDBJ databases">
        <title>Complete genome sequence of Paenibacillus baekrokdamisoli strain KCTC 33723.</title>
        <authorList>
            <person name="Kang S.W."/>
            <person name="Lee K.C."/>
            <person name="Kim K.K."/>
            <person name="Kim J.S."/>
            <person name="Kim D.S."/>
            <person name="Ko S.H."/>
            <person name="Yang S.H."/>
            <person name="Lee J.S."/>
        </authorList>
    </citation>
    <scope>NUCLEOTIDE SEQUENCE [LARGE SCALE GENOMIC DNA]</scope>
    <source>
        <strain evidence="25 26">KCTC 33723</strain>
    </source>
</reference>
<feature type="domain" description="Histidine kinase" evidence="19">
    <location>
        <begin position="640"/>
        <end position="863"/>
    </location>
</feature>
<name>A0A3G9IWU5_9BACL</name>
<feature type="modified residue" description="Phosphohistidine" evidence="16">
    <location>
        <position position="1233"/>
    </location>
</feature>
<keyword evidence="26" id="KW-1185">Reference proteome</keyword>
<dbReference type="Pfam" id="PF13426">
    <property type="entry name" value="PAS_9"/>
    <property type="match status" value="1"/>
</dbReference>
<dbReference type="CDD" id="cd06225">
    <property type="entry name" value="HAMP"/>
    <property type="match status" value="1"/>
</dbReference>
<feature type="domain" description="PAC" evidence="22">
    <location>
        <begin position="570"/>
        <end position="622"/>
    </location>
</feature>